<sequence>MAARRGQRGTWPYTGRVQDRQDDGLDGDAAEDVADGDIELAGQGGADGDGDLREVGGDRQEYQPAQRAAQVKALGEHVRVVGQLDTRVPDDGRGTVPVGLRAWLVHHTR</sequence>
<accession>A0A7W9Q3V1</accession>
<reference evidence="2 3" key="1">
    <citation type="submission" date="2020-08" db="EMBL/GenBank/DDBJ databases">
        <title>Genomic Encyclopedia of Type Strains, Phase III (KMG-III): the genomes of soil and plant-associated and newly described type strains.</title>
        <authorList>
            <person name="Whitman W."/>
        </authorList>
    </citation>
    <scope>NUCLEOTIDE SEQUENCE [LARGE SCALE GENOMIC DNA]</scope>
    <source>
        <strain evidence="2 3">CECT 3313</strain>
    </source>
</reference>
<organism evidence="2 3">
    <name type="scientific">Streptomyces echinatus</name>
    <dbReference type="NCBI Taxonomy" id="67293"/>
    <lineage>
        <taxon>Bacteria</taxon>
        <taxon>Bacillati</taxon>
        <taxon>Actinomycetota</taxon>
        <taxon>Actinomycetes</taxon>
        <taxon>Kitasatosporales</taxon>
        <taxon>Streptomycetaceae</taxon>
        <taxon>Streptomyces</taxon>
    </lineage>
</organism>
<evidence type="ECO:0000313" key="3">
    <source>
        <dbReference type="Proteomes" id="UP000585836"/>
    </source>
</evidence>
<gene>
    <name evidence="2" type="ORF">FHS34_007706</name>
</gene>
<keyword evidence="3" id="KW-1185">Reference proteome</keyword>
<protein>
    <submittedName>
        <fullName evidence="2">Uncharacterized protein</fullName>
    </submittedName>
</protein>
<evidence type="ECO:0000256" key="1">
    <source>
        <dbReference type="SAM" id="MobiDB-lite"/>
    </source>
</evidence>
<feature type="region of interest" description="Disordered" evidence="1">
    <location>
        <begin position="1"/>
        <end position="30"/>
    </location>
</feature>
<dbReference type="AlphaFoldDB" id="A0A7W9Q3V1"/>
<name>A0A7W9Q3V1_9ACTN</name>
<dbReference type="Proteomes" id="UP000585836">
    <property type="component" value="Unassembled WGS sequence"/>
</dbReference>
<proteinExistence type="predicted"/>
<comment type="caution">
    <text evidence="2">The sequence shown here is derived from an EMBL/GenBank/DDBJ whole genome shotgun (WGS) entry which is preliminary data.</text>
</comment>
<dbReference type="EMBL" id="JACHJK010000022">
    <property type="protein sequence ID" value="MBB5932197.1"/>
    <property type="molecule type" value="Genomic_DNA"/>
</dbReference>
<evidence type="ECO:0000313" key="2">
    <source>
        <dbReference type="EMBL" id="MBB5932197.1"/>
    </source>
</evidence>